<dbReference type="InterPro" id="IPR003439">
    <property type="entry name" value="ABC_transporter-like_ATP-bd"/>
</dbReference>
<keyword evidence="1" id="KW-0813">Transport</keyword>
<dbReference type="SUPFAM" id="SSF52540">
    <property type="entry name" value="P-loop containing nucleoside triphosphate hydrolases"/>
    <property type="match status" value="1"/>
</dbReference>
<keyword evidence="3 5" id="KW-0067">ATP-binding</keyword>
<evidence type="ECO:0000256" key="3">
    <source>
        <dbReference type="ARBA" id="ARBA00022840"/>
    </source>
</evidence>
<dbReference type="Proteomes" id="UP001597229">
    <property type="component" value="Unassembled WGS sequence"/>
</dbReference>
<proteinExistence type="predicted"/>
<dbReference type="InterPro" id="IPR015854">
    <property type="entry name" value="ABC_transpr_LolD-like"/>
</dbReference>
<dbReference type="PANTHER" id="PTHR24220">
    <property type="entry name" value="IMPORT ATP-BINDING PROTEIN"/>
    <property type="match status" value="1"/>
</dbReference>
<dbReference type="RefSeq" id="WP_367919111.1">
    <property type="nucleotide sequence ID" value="NZ_BAABAC010000018.1"/>
</dbReference>
<dbReference type="InterPro" id="IPR017871">
    <property type="entry name" value="ABC_transporter-like_CS"/>
</dbReference>
<organism evidence="5 6">
    <name type="scientific">Nocardioides ginsengisoli</name>
    <dbReference type="NCBI Taxonomy" id="363868"/>
    <lineage>
        <taxon>Bacteria</taxon>
        <taxon>Bacillati</taxon>
        <taxon>Actinomycetota</taxon>
        <taxon>Actinomycetes</taxon>
        <taxon>Propionibacteriales</taxon>
        <taxon>Nocardioidaceae</taxon>
        <taxon>Nocardioides</taxon>
    </lineage>
</organism>
<keyword evidence="6" id="KW-1185">Reference proteome</keyword>
<dbReference type="SMART" id="SM00382">
    <property type="entry name" value="AAA"/>
    <property type="match status" value="1"/>
</dbReference>
<comment type="caution">
    <text evidence="5">The sequence shown here is derived from an EMBL/GenBank/DDBJ whole genome shotgun (WGS) entry which is preliminary data.</text>
</comment>
<dbReference type="InterPro" id="IPR017911">
    <property type="entry name" value="MacB-like_ATP-bd"/>
</dbReference>
<dbReference type="PROSITE" id="PS00211">
    <property type="entry name" value="ABC_TRANSPORTER_1"/>
    <property type="match status" value="1"/>
</dbReference>
<feature type="domain" description="ABC transporter" evidence="4">
    <location>
        <begin position="14"/>
        <end position="238"/>
    </location>
</feature>
<evidence type="ECO:0000259" key="4">
    <source>
        <dbReference type="PROSITE" id="PS50893"/>
    </source>
</evidence>
<dbReference type="GO" id="GO:0005524">
    <property type="term" value="F:ATP binding"/>
    <property type="evidence" value="ECO:0007669"/>
    <property type="project" value="UniProtKB-KW"/>
</dbReference>
<dbReference type="Gene3D" id="3.40.50.300">
    <property type="entry name" value="P-loop containing nucleotide triphosphate hydrolases"/>
    <property type="match status" value="1"/>
</dbReference>
<dbReference type="Pfam" id="PF00005">
    <property type="entry name" value="ABC_tran"/>
    <property type="match status" value="1"/>
</dbReference>
<evidence type="ECO:0000256" key="1">
    <source>
        <dbReference type="ARBA" id="ARBA00022448"/>
    </source>
</evidence>
<dbReference type="InterPro" id="IPR027417">
    <property type="entry name" value="P-loop_NTPase"/>
</dbReference>
<dbReference type="CDD" id="cd03255">
    <property type="entry name" value="ABC_MJ0796_LolCDE_FtsE"/>
    <property type="match status" value="1"/>
</dbReference>
<evidence type="ECO:0000256" key="2">
    <source>
        <dbReference type="ARBA" id="ARBA00022741"/>
    </source>
</evidence>
<dbReference type="InterPro" id="IPR003593">
    <property type="entry name" value="AAA+_ATPase"/>
</dbReference>
<protein>
    <submittedName>
        <fullName evidence="5">ABC transporter ATP-binding protein</fullName>
    </submittedName>
</protein>
<dbReference type="PANTHER" id="PTHR24220:SF86">
    <property type="entry name" value="ABC TRANSPORTER ABCH.1"/>
    <property type="match status" value="1"/>
</dbReference>
<evidence type="ECO:0000313" key="5">
    <source>
        <dbReference type="EMBL" id="MFD1250418.1"/>
    </source>
</evidence>
<dbReference type="PROSITE" id="PS50893">
    <property type="entry name" value="ABC_TRANSPORTER_2"/>
    <property type="match status" value="1"/>
</dbReference>
<accession>A0ABW3W7B6</accession>
<gene>
    <name evidence="5" type="ORF">ACFQ3F_21680</name>
</gene>
<dbReference type="EMBL" id="JBHTLX010000024">
    <property type="protein sequence ID" value="MFD1250418.1"/>
    <property type="molecule type" value="Genomic_DNA"/>
</dbReference>
<evidence type="ECO:0000313" key="6">
    <source>
        <dbReference type="Proteomes" id="UP001597229"/>
    </source>
</evidence>
<keyword evidence="2" id="KW-0547">Nucleotide-binding</keyword>
<name>A0ABW3W7B6_9ACTN</name>
<reference evidence="6" key="1">
    <citation type="journal article" date="2019" name="Int. J. Syst. Evol. Microbiol.">
        <title>The Global Catalogue of Microorganisms (GCM) 10K type strain sequencing project: providing services to taxonomists for standard genome sequencing and annotation.</title>
        <authorList>
            <consortium name="The Broad Institute Genomics Platform"/>
            <consortium name="The Broad Institute Genome Sequencing Center for Infectious Disease"/>
            <person name="Wu L."/>
            <person name="Ma J."/>
        </authorList>
    </citation>
    <scope>NUCLEOTIDE SEQUENCE [LARGE SCALE GENOMIC DNA]</scope>
    <source>
        <strain evidence="6">CCUG 52478</strain>
    </source>
</reference>
<sequence>MSHDETAGDGPPVVGLEHVTRTYRGNPPVAALQDATFSIRRGDLVTIVGRSGSGKSTLLNILGLLDRPSSGRFVLDGHDVTGLSQSQRTSLRGMKVGFVHQSFQLLAHRSALENVALATLYRGDSSARSRSRATAALAAVGLEARQDQLPSAMSGGERQRVAIARAIAGEPALLLCDEPTGNLDTHNGAAVVETLLARNASGVTIVLITHDRELALIGNRHFEMSDGRIREKPSPGGA</sequence>